<dbReference type="EMBL" id="JAGGKK010000002">
    <property type="protein sequence ID" value="MBP1947577.1"/>
    <property type="molecule type" value="Genomic_DNA"/>
</dbReference>
<keyword evidence="3" id="KW-1185">Reference proteome</keyword>
<evidence type="ECO:0000256" key="1">
    <source>
        <dbReference type="SAM" id="MobiDB-lite"/>
    </source>
</evidence>
<name>A0ABS4H9I7_9BACI</name>
<evidence type="ECO:0000313" key="2">
    <source>
        <dbReference type="EMBL" id="MBP1947577.1"/>
    </source>
</evidence>
<evidence type="ECO:0000313" key="3">
    <source>
        <dbReference type="Proteomes" id="UP001519328"/>
    </source>
</evidence>
<reference evidence="2 3" key="1">
    <citation type="submission" date="2021-03" db="EMBL/GenBank/DDBJ databases">
        <title>Genomic Encyclopedia of Type Strains, Phase IV (KMG-IV): sequencing the most valuable type-strain genomes for metagenomic binning, comparative biology and taxonomic classification.</title>
        <authorList>
            <person name="Goeker M."/>
        </authorList>
    </citation>
    <scope>NUCLEOTIDE SEQUENCE [LARGE SCALE GENOMIC DNA]</scope>
    <source>
        <strain evidence="2 3">DSM 21085</strain>
    </source>
</reference>
<sequence>MDVILIILAIIGGLAGFLKDKSDTNSNKQRRTANPPKPSPTPSGGVGETVSNNQPQSTVAKTSIEEQQQEQRERLADRMNTDTQKALDERKHDAIITDNSDNKESDRELSAEQKRFKRRIKNNLNQKGLVNGVIMAEVLGSPRATKPYQSVVKQRRK</sequence>
<gene>
    <name evidence="2" type="ORF">J2Z82_000503</name>
</gene>
<organism evidence="2 3">
    <name type="scientific">Virgibacillus litoralis</name>
    <dbReference type="NCBI Taxonomy" id="578221"/>
    <lineage>
        <taxon>Bacteria</taxon>
        <taxon>Bacillati</taxon>
        <taxon>Bacillota</taxon>
        <taxon>Bacilli</taxon>
        <taxon>Bacillales</taxon>
        <taxon>Bacillaceae</taxon>
        <taxon>Virgibacillus</taxon>
    </lineage>
</organism>
<comment type="caution">
    <text evidence="2">The sequence shown here is derived from an EMBL/GenBank/DDBJ whole genome shotgun (WGS) entry which is preliminary data.</text>
</comment>
<feature type="region of interest" description="Disordered" evidence="1">
    <location>
        <begin position="18"/>
        <end position="110"/>
    </location>
</feature>
<dbReference type="Proteomes" id="UP001519328">
    <property type="component" value="Unassembled WGS sequence"/>
</dbReference>
<proteinExistence type="predicted"/>
<feature type="compositionally biased region" description="Polar residues" evidence="1">
    <location>
        <begin position="49"/>
        <end position="61"/>
    </location>
</feature>
<dbReference type="RefSeq" id="WP_209479206.1">
    <property type="nucleotide sequence ID" value="NZ_JAGGKK010000002.1"/>
</dbReference>
<protein>
    <submittedName>
        <fullName evidence="2">Type IV secretory pathway VirB10-like protein</fullName>
    </submittedName>
</protein>
<feature type="compositionally biased region" description="Basic and acidic residues" evidence="1">
    <location>
        <begin position="69"/>
        <end position="110"/>
    </location>
</feature>
<accession>A0ABS4H9I7</accession>